<organism evidence="1 3">
    <name type="scientific">Polaribacter dokdonensis DSW-5</name>
    <dbReference type="NCBI Taxonomy" id="1300348"/>
    <lineage>
        <taxon>Bacteria</taxon>
        <taxon>Pseudomonadati</taxon>
        <taxon>Bacteroidota</taxon>
        <taxon>Flavobacteriia</taxon>
        <taxon>Flavobacteriales</taxon>
        <taxon>Flavobacteriaceae</taxon>
    </lineage>
</organism>
<keyword evidence="4" id="KW-1185">Reference proteome</keyword>
<evidence type="ECO:0000313" key="1">
    <source>
        <dbReference type="EMBL" id="KOY52418.1"/>
    </source>
</evidence>
<sequence length="262" mass="31626">MNKLFFIIFISIPFWSFGQIENRWQPDSIYVNRQVKKIFVYLNSPKDISEIVEFDRNGKRIRSTEFSASYNRKSRKHKLTDKINRYEYDSQNRLIKIIDSIGKDSTTFKYGTNNKLISSRKNLGSFVYETNYYYEPFKSTTTQKKDSILVYEKTKEYEKDFYVSRFFGYYLKSKLKKVKTTENGITNTLAYSDQTDLQRFEDNKTIKNSFNEKGQLIKSDIKSVFMNDRTNEYELNYKYYENGLLKSVRGYVPRYFKYEFWE</sequence>
<reference evidence="2 4" key="2">
    <citation type="submission" date="2016-10" db="EMBL/GenBank/DDBJ databases">
        <authorList>
            <person name="Varghese N."/>
            <person name="Submissions S."/>
        </authorList>
    </citation>
    <scope>NUCLEOTIDE SEQUENCE [LARGE SCALE GENOMIC DNA]</scope>
    <source>
        <strain evidence="2 4">DSW-5</strain>
    </source>
</reference>
<accession>A0A0N0UNT3</accession>
<evidence type="ECO:0000313" key="2">
    <source>
        <dbReference type="EMBL" id="SEE45135.1"/>
    </source>
</evidence>
<proteinExistence type="predicted"/>
<dbReference type="OrthoDB" id="977262at2"/>
<evidence type="ECO:0000313" key="3">
    <source>
        <dbReference type="Proteomes" id="UP000037716"/>
    </source>
</evidence>
<dbReference type="AlphaFoldDB" id="A0A0N0UNT3"/>
<dbReference type="EMBL" id="LGBR01000001">
    <property type="protein sequence ID" value="KOY52418.1"/>
    <property type="molecule type" value="Genomic_DNA"/>
</dbReference>
<protein>
    <recommendedName>
        <fullName evidence="5">YD repeat-containing protein</fullName>
    </recommendedName>
</protein>
<evidence type="ECO:0008006" key="5">
    <source>
        <dbReference type="Google" id="ProtNLM"/>
    </source>
</evidence>
<dbReference type="Proteomes" id="UP000183071">
    <property type="component" value="Unassembled WGS sequence"/>
</dbReference>
<dbReference type="RefSeq" id="WP_053974521.1">
    <property type="nucleotide sequence ID" value="NZ_FNUE01000002.1"/>
</dbReference>
<evidence type="ECO:0000313" key="4">
    <source>
        <dbReference type="Proteomes" id="UP000183071"/>
    </source>
</evidence>
<comment type="caution">
    <text evidence="1">The sequence shown here is derived from an EMBL/GenBank/DDBJ whole genome shotgun (WGS) entry which is preliminary data.</text>
</comment>
<gene>
    <name evidence="1" type="ORF">I602_1978</name>
    <name evidence="2" type="ORF">SAMN05444353_1749</name>
</gene>
<dbReference type="EMBL" id="FNUE01000002">
    <property type="protein sequence ID" value="SEE45135.1"/>
    <property type="molecule type" value="Genomic_DNA"/>
</dbReference>
<reference evidence="1 3" key="1">
    <citation type="submission" date="2015-07" db="EMBL/GenBank/DDBJ databases">
        <title>Genome of Polaribacter dokdonenesis DSW-5, isolated from seawater off Dokdo in Korea.</title>
        <authorList>
            <person name="Yoon K."/>
            <person name="Song J.Y."/>
            <person name="Kim J.F."/>
        </authorList>
    </citation>
    <scope>NUCLEOTIDE SEQUENCE [LARGE SCALE GENOMIC DNA]</scope>
    <source>
        <strain evidence="1 3">DSW-5</strain>
    </source>
</reference>
<dbReference type="Proteomes" id="UP000037716">
    <property type="component" value="Unassembled WGS sequence"/>
</dbReference>
<name>A0A0N0UNT3_9FLAO</name>
<dbReference type="PATRIC" id="fig|1300348.6.peg.1979"/>